<evidence type="ECO:0000313" key="2">
    <source>
        <dbReference type="EMBL" id="KAA1122670.1"/>
    </source>
</evidence>
<dbReference type="Proteomes" id="UP000325313">
    <property type="component" value="Unassembled WGS sequence"/>
</dbReference>
<feature type="region of interest" description="Disordered" evidence="1">
    <location>
        <begin position="111"/>
        <end position="172"/>
    </location>
</feature>
<gene>
    <name evidence="2" type="ORF">PGTUg99_004762</name>
</gene>
<feature type="compositionally biased region" description="Pro residues" evidence="1">
    <location>
        <begin position="162"/>
        <end position="172"/>
    </location>
</feature>
<proteinExistence type="predicted"/>
<accession>A0A5B0RAJ9</accession>
<evidence type="ECO:0000313" key="3">
    <source>
        <dbReference type="Proteomes" id="UP000325313"/>
    </source>
</evidence>
<evidence type="ECO:0000256" key="1">
    <source>
        <dbReference type="SAM" id="MobiDB-lite"/>
    </source>
</evidence>
<sequence>MDGPIAGSLDESDTRVTPPVSVQVDTSSTTPNPSPRMNGRRGRPASPPAPALFSLIGWRLIFRFRPISQLISQQETISRQIAGIQWRTQTQVPAVAGAQADIPVTVGTTNDIAVPGGTTGRYSSHSQQTGGSSGSKEEADGSGPATAGMPGDIPVLVGPSTDIPPPTEQELV</sequence>
<dbReference type="AlphaFoldDB" id="A0A5B0RAJ9"/>
<feature type="region of interest" description="Disordered" evidence="1">
    <location>
        <begin position="1"/>
        <end position="48"/>
    </location>
</feature>
<reference evidence="2 3" key="1">
    <citation type="submission" date="2019-05" db="EMBL/GenBank/DDBJ databases">
        <title>Emergence of the Ug99 lineage of the wheat stem rust pathogen through somatic hybridization.</title>
        <authorList>
            <person name="Li F."/>
            <person name="Upadhyaya N.M."/>
            <person name="Sperschneider J."/>
            <person name="Matny O."/>
            <person name="Nguyen-Phuc H."/>
            <person name="Mago R."/>
            <person name="Raley C."/>
            <person name="Miller M.E."/>
            <person name="Silverstein K.A.T."/>
            <person name="Henningsen E."/>
            <person name="Hirsch C.D."/>
            <person name="Visser B."/>
            <person name="Pretorius Z.A."/>
            <person name="Steffenson B.J."/>
            <person name="Schwessinger B."/>
            <person name="Dodds P.N."/>
            <person name="Figueroa M."/>
        </authorList>
    </citation>
    <scope>NUCLEOTIDE SEQUENCE [LARGE SCALE GENOMIC DNA]</scope>
    <source>
        <strain evidence="2 3">Ug99</strain>
    </source>
</reference>
<comment type="caution">
    <text evidence="2">The sequence shown here is derived from an EMBL/GenBank/DDBJ whole genome shotgun (WGS) entry which is preliminary data.</text>
</comment>
<dbReference type="EMBL" id="VDEP01000222">
    <property type="protein sequence ID" value="KAA1122670.1"/>
    <property type="molecule type" value="Genomic_DNA"/>
</dbReference>
<organism evidence="2 3">
    <name type="scientific">Puccinia graminis f. sp. tritici</name>
    <dbReference type="NCBI Taxonomy" id="56615"/>
    <lineage>
        <taxon>Eukaryota</taxon>
        <taxon>Fungi</taxon>
        <taxon>Dikarya</taxon>
        <taxon>Basidiomycota</taxon>
        <taxon>Pucciniomycotina</taxon>
        <taxon>Pucciniomycetes</taxon>
        <taxon>Pucciniales</taxon>
        <taxon>Pucciniaceae</taxon>
        <taxon>Puccinia</taxon>
    </lineage>
</organism>
<name>A0A5B0RAJ9_PUCGR</name>
<protein>
    <submittedName>
        <fullName evidence="2">Uncharacterized protein</fullName>
    </submittedName>
</protein>